<gene>
    <name evidence="2" type="ORF">FH972_005616</name>
</gene>
<dbReference type="AlphaFoldDB" id="A0A5N6QQ52"/>
<accession>A0A5N6QQ52</accession>
<evidence type="ECO:0000313" key="2">
    <source>
        <dbReference type="EMBL" id="KAE8009164.1"/>
    </source>
</evidence>
<keyword evidence="3" id="KW-1185">Reference proteome</keyword>
<evidence type="ECO:0000313" key="3">
    <source>
        <dbReference type="Proteomes" id="UP000327013"/>
    </source>
</evidence>
<organism evidence="2 3">
    <name type="scientific">Carpinus fangiana</name>
    <dbReference type="NCBI Taxonomy" id="176857"/>
    <lineage>
        <taxon>Eukaryota</taxon>
        <taxon>Viridiplantae</taxon>
        <taxon>Streptophyta</taxon>
        <taxon>Embryophyta</taxon>
        <taxon>Tracheophyta</taxon>
        <taxon>Spermatophyta</taxon>
        <taxon>Magnoliopsida</taxon>
        <taxon>eudicotyledons</taxon>
        <taxon>Gunneridae</taxon>
        <taxon>Pentapetalae</taxon>
        <taxon>rosids</taxon>
        <taxon>fabids</taxon>
        <taxon>Fagales</taxon>
        <taxon>Betulaceae</taxon>
        <taxon>Carpinus</taxon>
    </lineage>
</organism>
<reference evidence="2 3" key="1">
    <citation type="submission" date="2019-06" db="EMBL/GenBank/DDBJ databases">
        <title>A chromosomal-level reference genome of Carpinus fangiana (Coryloideae, Betulaceae).</title>
        <authorList>
            <person name="Yang X."/>
            <person name="Wang Z."/>
            <person name="Zhang L."/>
            <person name="Hao G."/>
            <person name="Liu J."/>
            <person name="Yang Y."/>
        </authorList>
    </citation>
    <scope>NUCLEOTIDE SEQUENCE [LARGE SCALE GENOMIC DNA]</scope>
    <source>
        <strain evidence="2">Cfa_2016G</strain>
        <tissue evidence="2">Leaf</tissue>
    </source>
</reference>
<feature type="compositionally biased region" description="Basic and acidic residues" evidence="1">
    <location>
        <begin position="33"/>
        <end position="42"/>
    </location>
</feature>
<evidence type="ECO:0000256" key="1">
    <source>
        <dbReference type="SAM" id="MobiDB-lite"/>
    </source>
</evidence>
<protein>
    <submittedName>
        <fullName evidence="2">Uncharacterized protein</fullName>
    </submittedName>
</protein>
<proteinExistence type="predicted"/>
<sequence>MREDGEGYMCGFSWTLIPDQVGILHESLSYEQSKYDPEEPEQRSGTYGHPAARYQRKKMDGAEIWPRQLLAESRELQCSTAKGN</sequence>
<dbReference type="EMBL" id="CM017322">
    <property type="protein sequence ID" value="KAE8009164.1"/>
    <property type="molecule type" value="Genomic_DNA"/>
</dbReference>
<name>A0A5N6QQ52_9ROSI</name>
<dbReference type="Proteomes" id="UP000327013">
    <property type="component" value="Chromosome 2"/>
</dbReference>
<feature type="region of interest" description="Disordered" evidence="1">
    <location>
        <begin position="31"/>
        <end position="51"/>
    </location>
</feature>